<gene>
    <name evidence="2" type="ORF">DFE_2392</name>
</gene>
<proteinExistence type="predicted"/>
<protein>
    <submittedName>
        <fullName evidence="2">Lipid A 3-O-deacylase-related protein</fullName>
    </submittedName>
</protein>
<dbReference type="RefSeq" id="WP_232034771.1">
    <property type="nucleotide sequence ID" value="NZ_AP017378.1"/>
</dbReference>
<reference evidence="2 3" key="1">
    <citation type="journal article" date="2018" name="Sci. Adv.">
        <title>Multi-heme cytochromes provide a pathway for survival in energy-limited environments.</title>
        <authorList>
            <person name="Deng X."/>
            <person name="Dohmae N."/>
            <person name="Nealson K.H."/>
            <person name="Hashimoto K."/>
            <person name="Okamoto A."/>
        </authorList>
    </citation>
    <scope>NUCLEOTIDE SEQUENCE [LARGE SCALE GENOMIC DNA]</scope>
    <source>
        <strain evidence="2 3">IS5</strain>
    </source>
</reference>
<dbReference type="Proteomes" id="UP000269883">
    <property type="component" value="Chromosome"/>
</dbReference>
<organism evidence="2 3">
    <name type="scientific">Desulfovibrio ferrophilus</name>
    <dbReference type="NCBI Taxonomy" id="241368"/>
    <lineage>
        <taxon>Bacteria</taxon>
        <taxon>Pseudomonadati</taxon>
        <taxon>Thermodesulfobacteriota</taxon>
        <taxon>Desulfovibrionia</taxon>
        <taxon>Desulfovibrionales</taxon>
        <taxon>Desulfovibrionaceae</taxon>
        <taxon>Desulfovibrio</taxon>
    </lineage>
</organism>
<evidence type="ECO:0000313" key="2">
    <source>
        <dbReference type="EMBL" id="BBD09118.1"/>
    </source>
</evidence>
<evidence type="ECO:0000313" key="3">
    <source>
        <dbReference type="Proteomes" id="UP000269883"/>
    </source>
</evidence>
<dbReference type="AlphaFoldDB" id="A0A2Z6B0Z6"/>
<evidence type="ECO:0000256" key="1">
    <source>
        <dbReference type="SAM" id="SignalP"/>
    </source>
</evidence>
<feature type="chain" id="PRO_5016355172" evidence="1">
    <location>
        <begin position="26"/>
        <end position="180"/>
    </location>
</feature>
<dbReference type="Gene3D" id="2.40.160.20">
    <property type="match status" value="1"/>
</dbReference>
<dbReference type="Pfam" id="PF09411">
    <property type="entry name" value="PagL"/>
    <property type="match status" value="1"/>
</dbReference>
<name>A0A2Z6B0Z6_9BACT</name>
<keyword evidence="3" id="KW-1185">Reference proteome</keyword>
<dbReference type="InterPro" id="IPR018550">
    <property type="entry name" value="Lipid-A_deacylase-rel"/>
</dbReference>
<dbReference type="KEGG" id="dfl:DFE_2392"/>
<accession>A0A2Z6B0Z6</accession>
<sequence>MRRFCAIAAIVCIMITVGMDLTASATEVVSEARIGVLAHDVPFVSFNRESGADLNAEVLFVSPVFLQAIGAPRPHIGGSLNVTGDTSQVYAGLTWDGQLGRGFFVEGMFGGALHDGKLDTDESDRKSLGTSLLFRLGVALGYALNERMNVLLVVDHVSNANLASSNEGLDTIGLKLGYKF</sequence>
<keyword evidence="1" id="KW-0732">Signal</keyword>
<dbReference type="EMBL" id="AP017378">
    <property type="protein sequence ID" value="BBD09118.1"/>
    <property type="molecule type" value="Genomic_DNA"/>
</dbReference>
<feature type="signal peptide" evidence="1">
    <location>
        <begin position="1"/>
        <end position="25"/>
    </location>
</feature>